<dbReference type="NCBIfam" id="TIGR03863">
    <property type="entry name" value="PQQ_ABC_bind"/>
    <property type="match status" value="1"/>
</dbReference>
<evidence type="ECO:0000256" key="4">
    <source>
        <dbReference type="SAM" id="MobiDB-lite"/>
    </source>
</evidence>
<dbReference type="InterPro" id="IPR051010">
    <property type="entry name" value="BCAA_transport"/>
</dbReference>
<reference evidence="6 9" key="1">
    <citation type="submission" date="2018-09" db="EMBL/GenBank/DDBJ databases">
        <title>Roseomonas sp. nov., isolated from feces of Tibetan antelopes in the Qinghai-Tibet plateau, China.</title>
        <authorList>
            <person name="Tian Z."/>
        </authorList>
    </citation>
    <scope>NUCLEOTIDE SEQUENCE [LARGE SCALE GENOMIC DNA]</scope>
    <source>
        <strain evidence="7 8">Z23</strain>
        <strain evidence="6 9">Z24</strain>
    </source>
</reference>
<evidence type="ECO:0000256" key="3">
    <source>
        <dbReference type="ARBA" id="ARBA00022970"/>
    </source>
</evidence>
<dbReference type="OrthoDB" id="5341635at2"/>
<evidence type="ECO:0000313" key="8">
    <source>
        <dbReference type="Proteomes" id="UP000274097"/>
    </source>
</evidence>
<dbReference type="InterPro" id="IPR028082">
    <property type="entry name" value="Peripla_BP_I"/>
</dbReference>
<evidence type="ECO:0000259" key="5">
    <source>
        <dbReference type="Pfam" id="PF13458"/>
    </source>
</evidence>
<feature type="compositionally biased region" description="Basic residues" evidence="4">
    <location>
        <begin position="14"/>
        <end position="23"/>
    </location>
</feature>
<dbReference type="AlphaFoldDB" id="A0A3A9JKD0"/>
<dbReference type="EMBL" id="RFLX01000022">
    <property type="protein sequence ID" value="RMI19264.1"/>
    <property type="molecule type" value="Genomic_DNA"/>
</dbReference>
<dbReference type="Proteomes" id="UP000274097">
    <property type="component" value="Unassembled WGS sequence"/>
</dbReference>
<name>A0A3A9JKD0_9PROT</name>
<evidence type="ECO:0000256" key="1">
    <source>
        <dbReference type="ARBA" id="ARBA00010062"/>
    </source>
</evidence>
<keyword evidence="3" id="KW-0813">Transport</keyword>
<feature type="region of interest" description="Disordered" evidence="4">
    <location>
        <begin position="1"/>
        <end position="28"/>
    </location>
</feature>
<evidence type="ECO:0000313" key="6">
    <source>
        <dbReference type="EMBL" id="RKK04154.1"/>
    </source>
</evidence>
<dbReference type="PANTHER" id="PTHR30483:SF6">
    <property type="entry name" value="PERIPLASMIC BINDING PROTEIN OF ABC TRANSPORTER FOR NATURAL AMINO ACIDS"/>
    <property type="match status" value="1"/>
</dbReference>
<dbReference type="InterPro" id="IPR028081">
    <property type="entry name" value="Leu-bd"/>
</dbReference>
<keyword evidence="3" id="KW-0029">Amino-acid transport</keyword>
<evidence type="ECO:0000313" key="7">
    <source>
        <dbReference type="EMBL" id="RMI19264.1"/>
    </source>
</evidence>
<dbReference type="Pfam" id="PF13458">
    <property type="entry name" value="Peripla_BP_6"/>
    <property type="match status" value="1"/>
</dbReference>
<dbReference type="EMBL" id="RAQU01000054">
    <property type="protein sequence ID" value="RKK04154.1"/>
    <property type="molecule type" value="Genomic_DNA"/>
</dbReference>
<dbReference type="InParanoid" id="A0A3A9JKD0"/>
<feature type="compositionally biased region" description="Basic and acidic residues" evidence="4">
    <location>
        <begin position="1"/>
        <end position="13"/>
    </location>
</feature>
<evidence type="ECO:0000256" key="2">
    <source>
        <dbReference type="ARBA" id="ARBA00022729"/>
    </source>
</evidence>
<protein>
    <submittedName>
        <fullName evidence="6">Branched-chain amino acid ABC transporter substrate-binding protein</fullName>
    </submittedName>
</protein>
<keyword evidence="8" id="KW-1185">Reference proteome</keyword>
<dbReference type="PANTHER" id="PTHR30483">
    <property type="entry name" value="LEUCINE-SPECIFIC-BINDING PROTEIN"/>
    <property type="match status" value="1"/>
</dbReference>
<dbReference type="GO" id="GO:0006865">
    <property type="term" value="P:amino acid transport"/>
    <property type="evidence" value="ECO:0007669"/>
    <property type="project" value="UniProtKB-KW"/>
</dbReference>
<comment type="caution">
    <text evidence="6">The sequence shown here is derived from an EMBL/GenBank/DDBJ whole genome shotgun (WGS) entry which is preliminary data.</text>
</comment>
<sequence length="425" mass="46836">MIRNEARKIDCKKPGRRTRHTVKGRGGSGLPAVRALAAVLLSLLAAQPAAGAEATLQIGYLGLSIKHQMPNSFLDPPPDDEGVQGARLGIADNATTGRFTGQRFELQEKRVNDPEAVAPALRELAAAGIRLVVADLPAAQLLEVADMPEARGMTLFNTRAPDDALRNESCRRGVLHMLPSRAMLADALAQFLVARRWRNIVLVVGPSEDDKLYAEAIRNAARKFQLRIVADKPWTFDPGARRVDTGHYGAAAEVARFTQGMPAHDMVVVADEAGDWGDEIAYRTTEPRPVAGTQGLVPTSWARPHEQWGATQLQRRFRARAQRWMLPDDYASWLALRTIGEAATRSRSTDPEAVMARIREPGFELAGFKGVPLSFRDWDGQLRQPVLLAQEHALVTVSPQPGFQHQFSELDTLGTDRPETKCRFR</sequence>
<keyword evidence="2" id="KW-0732">Signal</keyword>
<dbReference type="InterPro" id="IPR022478">
    <property type="entry name" value="ABC_transptr_sub-bd_PQQ"/>
</dbReference>
<gene>
    <name evidence="6" type="ORF">D6Z83_10855</name>
    <name evidence="7" type="ORF">EBE87_21220</name>
</gene>
<feature type="domain" description="Leucine-binding protein" evidence="5">
    <location>
        <begin position="82"/>
        <end position="390"/>
    </location>
</feature>
<organism evidence="6 9">
    <name type="scientific">Teichococcus wenyumeiae</name>
    <dbReference type="NCBI Taxonomy" id="2478470"/>
    <lineage>
        <taxon>Bacteria</taxon>
        <taxon>Pseudomonadati</taxon>
        <taxon>Pseudomonadota</taxon>
        <taxon>Alphaproteobacteria</taxon>
        <taxon>Acetobacterales</taxon>
        <taxon>Roseomonadaceae</taxon>
        <taxon>Roseomonas</taxon>
    </lineage>
</organism>
<evidence type="ECO:0000313" key="9">
    <source>
        <dbReference type="Proteomes" id="UP000278036"/>
    </source>
</evidence>
<comment type="similarity">
    <text evidence="1">Belongs to the leucine-binding protein family.</text>
</comment>
<dbReference type="SUPFAM" id="SSF53822">
    <property type="entry name" value="Periplasmic binding protein-like I"/>
    <property type="match status" value="1"/>
</dbReference>
<dbReference type="Proteomes" id="UP000278036">
    <property type="component" value="Unassembled WGS sequence"/>
</dbReference>
<dbReference type="Gene3D" id="3.40.50.2300">
    <property type="match status" value="2"/>
</dbReference>
<proteinExistence type="inferred from homology"/>
<accession>A0A3A9JKD0</accession>